<organism evidence="1 2">
    <name type="scientific">Elysia marginata</name>
    <dbReference type="NCBI Taxonomy" id="1093978"/>
    <lineage>
        <taxon>Eukaryota</taxon>
        <taxon>Metazoa</taxon>
        <taxon>Spiralia</taxon>
        <taxon>Lophotrochozoa</taxon>
        <taxon>Mollusca</taxon>
        <taxon>Gastropoda</taxon>
        <taxon>Heterobranchia</taxon>
        <taxon>Euthyneura</taxon>
        <taxon>Panpulmonata</taxon>
        <taxon>Sacoglossa</taxon>
        <taxon>Placobranchoidea</taxon>
        <taxon>Plakobranchidae</taxon>
        <taxon>Elysia</taxon>
    </lineage>
</organism>
<dbReference type="EMBL" id="BMAT01012843">
    <property type="protein sequence ID" value="GFS00326.1"/>
    <property type="molecule type" value="Genomic_DNA"/>
</dbReference>
<gene>
    <name evidence="1" type="ORF">ElyMa_006396200</name>
</gene>
<comment type="caution">
    <text evidence="1">The sequence shown here is derived from an EMBL/GenBank/DDBJ whole genome shotgun (WGS) entry which is preliminary data.</text>
</comment>
<sequence>MRSKIETLYTHNTLELAYAENIDFVSTTDFVDVETRVQKELADFRLNVNTNKTEYTLVQKDGEVIKNNALYQKTSETPISLTILEARWPLFSHILRQAINTPPNIAMTKYFKTEGSKQPGRPKTSIVTTLRQDLKSPNNNHWPTILHSINDLDHLRDIAQNRSDWKHLTTAIYRSAQAETSVDVAADWH</sequence>
<evidence type="ECO:0000313" key="1">
    <source>
        <dbReference type="EMBL" id="GFS00326.1"/>
    </source>
</evidence>
<proteinExistence type="predicted"/>
<reference evidence="1 2" key="1">
    <citation type="journal article" date="2021" name="Elife">
        <title>Chloroplast acquisition without the gene transfer in kleptoplastic sea slugs, Plakobranchus ocellatus.</title>
        <authorList>
            <person name="Maeda T."/>
            <person name="Takahashi S."/>
            <person name="Yoshida T."/>
            <person name="Shimamura S."/>
            <person name="Takaki Y."/>
            <person name="Nagai Y."/>
            <person name="Toyoda A."/>
            <person name="Suzuki Y."/>
            <person name="Arimoto A."/>
            <person name="Ishii H."/>
            <person name="Satoh N."/>
            <person name="Nishiyama T."/>
            <person name="Hasebe M."/>
            <person name="Maruyama T."/>
            <person name="Minagawa J."/>
            <person name="Obokata J."/>
            <person name="Shigenobu S."/>
        </authorList>
    </citation>
    <scope>NUCLEOTIDE SEQUENCE [LARGE SCALE GENOMIC DNA]</scope>
</reference>
<evidence type="ECO:0000313" key="2">
    <source>
        <dbReference type="Proteomes" id="UP000762676"/>
    </source>
</evidence>
<protein>
    <recommendedName>
        <fullName evidence="3">Reverse transcriptase domain-containing protein</fullName>
    </recommendedName>
</protein>
<keyword evidence="2" id="KW-1185">Reference proteome</keyword>
<dbReference type="AlphaFoldDB" id="A0AAV4HUD2"/>
<name>A0AAV4HUD2_9GAST</name>
<evidence type="ECO:0008006" key="3">
    <source>
        <dbReference type="Google" id="ProtNLM"/>
    </source>
</evidence>
<accession>A0AAV4HUD2</accession>
<dbReference type="Proteomes" id="UP000762676">
    <property type="component" value="Unassembled WGS sequence"/>
</dbReference>